<protein>
    <submittedName>
        <fullName evidence="2">Uncharacterized protein</fullName>
    </submittedName>
</protein>
<sequence length="69" mass="7415">MHTSTPRFIFGKQELQARRAAAGVALVMTLSLLSALGQLANDRYDDALMAQADEAPTQVVVVSASRWPA</sequence>
<organism evidence="2 3">
    <name type="scientific">Ideonella lacteola</name>
    <dbReference type="NCBI Taxonomy" id="2984193"/>
    <lineage>
        <taxon>Bacteria</taxon>
        <taxon>Pseudomonadati</taxon>
        <taxon>Pseudomonadota</taxon>
        <taxon>Betaproteobacteria</taxon>
        <taxon>Burkholderiales</taxon>
        <taxon>Sphaerotilaceae</taxon>
        <taxon>Ideonella</taxon>
    </lineage>
</organism>
<reference evidence="2 3" key="1">
    <citation type="submission" date="2024-04" db="EMBL/GenBank/DDBJ databases">
        <title>Novel species of the genus Ideonella isolated from streams.</title>
        <authorList>
            <person name="Lu H."/>
        </authorList>
    </citation>
    <scope>NUCLEOTIDE SEQUENCE [LARGE SCALE GENOMIC DNA]</scope>
    <source>
        <strain evidence="2 3">DXS29W</strain>
    </source>
</reference>
<evidence type="ECO:0000256" key="1">
    <source>
        <dbReference type="SAM" id="Phobius"/>
    </source>
</evidence>
<dbReference type="Proteomes" id="UP001371218">
    <property type="component" value="Unassembled WGS sequence"/>
</dbReference>
<proteinExistence type="predicted"/>
<keyword evidence="3" id="KW-1185">Reference proteome</keyword>
<keyword evidence="1" id="KW-0812">Transmembrane</keyword>
<dbReference type="EMBL" id="JBBUTG010000011">
    <property type="protein sequence ID" value="MEK8032632.1"/>
    <property type="molecule type" value="Genomic_DNA"/>
</dbReference>
<keyword evidence="1" id="KW-0472">Membrane</keyword>
<accession>A0ABU9BRP2</accession>
<evidence type="ECO:0000313" key="2">
    <source>
        <dbReference type="EMBL" id="MEK8032632.1"/>
    </source>
</evidence>
<keyword evidence="1" id="KW-1133">Transmembrane helix</keyword>
<dbReference type="RefSeq" id="WP_341427051.1">
    <property type="nucleotide sequence ID" value="NZ_JBBUTG010000011.1"/>
</dbReference>
<comment type="caution">
    <text evidence="2">The sequence shown here is derived from an EMBL/GenBank/DDBJ whole genome shotgun (WGS) entry which is preliminary data.</text>
</comment>
<gene>
    <name evidence="2" type="ORF">AACH06_17565</name>
</gene>
<evidence type="ECO:0000313" key="3">
    <source>
        <dbReference type="Proteomes" id="UP001371218"/>
    </source>
</evidence>
<name>A0ABU9BRP2_9BURK</name>
<feature type="transmembrane region" description="Helical" evidence="1">
    <location>
        <begin position="20"/>
        <end position="40"/>
    </location>
</feature>